<feature type="domain" description="Bacterial type II secretion system protein E" evidence="2">
    <location>
        <begin position="51"/>
        <end position="327"/>
    </location>
</feature>
<dbReference type="Gene3D" id="3.30.450.380">
    <property type="match status" value="1"/>
</dbReference>
<accession>A0A852VS78</accession>
<dbReference type="Proteomes" id="UP000554054">
    <property type="component" value="Unassembled WGS sequence"/>
</dbReference>
<dbReference type="NCBIfam" id="TIGR03819">
    <property type="entry name" value="heli_sec_ATPase"/>
    <property type="match status" value="1"/>
</dbReference>
<keyword evidence="4" id="KW-1185">Reference proteome</keyword>
<dbReference type="AlphaFoldDB" id="A0A852VS78"/>
<dbReference type="PANTHER" id="PTHR30486">
    <property type="entry name" value="TWITCHING MOTILITY PROTEIN PILT"/>
    <property type="match status" value="1"/>
</dbReference>
<proteinExistence type="inferred from homology"/>
<protein>
    <submittedName>
        <fullName evidence="3">Pilus assembly protein CpaF</fullName>
    </submittedName>
</protein>
<dbReference type="InterPro" id="IPR001482">
    <property type="entry name" value="T2SS/T4SS_dom"/>
</dbReference>
<reference evidence="3 4" key="1">
    <citation type="submission" date="2020-07" db="EMBL/GenBank/DDBJ databases">
        <title>Sequencing the genomes of 1000 actinobacteria strains.</title>
        <authorList>
            <person name="Klenk H.-P."/>
        </authorList>
    </citation>
    <scope>NUCLEOTIDE SEQUENCE [LARGE SCALE GENOMIC DNA]</scope>
    <source>
        <strain evidence="3 4">DSM 26154</strain>
    </source>
</reference>
<dbReference type="SUPFAM" id="SSF52540">
    <property type="entry name" value="P-loop containing nucleoside triphosphate hydrolases"/>
    <property type="match status" value="1"/>
</dbReference>
<evidence type="ECO:0000313" key="3">
    <source>
        <dbReference type="EMBL" id="NYF98738.1"/>
    </source>
</evidence>
<dbReference type="PANTHER" id="PTHR30486:SF6">
    <property type="entry name" value="TYPE IV PILUS RETRACTATION ATPASE PILT"/>
    <property type="match status" value="1"/>
</dbReference>
<dbReference type="InterPro" id="IPR022399">
    <property type="entry name" value="TadA-like_ATPase"/>
</dbReference>
<dbReference type="GO" id="GO:0016887">
    <property type="term" value="F:ATP hydrolysis activity"/>
    <property type="evidence" value="ECO:0007669"/>
    <property type="project" value="InterPro"/>
</dbReference>
<evidence type="ECO:0000256" key="1">
    <source>
        <dbReference type="ARBA" id="ARBA00006611"/>
    </source>
</evidence>
<gene>
    <name evidence="3" type="ORF">BJY20_002130</name>
</gene>
<evidence type="ECO:0000259" key="2">
    <source>
        <dbReference type="Pfam" id="PF00437"/>
    </source>
</evidence>
<comment type="similarity">
    <text evidence="1">Belongs to the GSP E family.</text>
</comment>
<dbReference type="InterPro" id="IPR027417">
    <property type="entry name" value="P-loop_NTPase"/>
</dbReference>
<dbReference type="Pfam" id="PF00437">
    <property type="entry name" value="T2SSE"/>
    <property type="match status" value="1"/>
</dbReference>
<dbReference type="CDD" id="cd01130">
    <property type="entry name" value="VirB11-like_ATPase"/>
    <property type="match status" value="1"/>
</dbReference>
<name>A0A852VS78_9MICO</name>
<dbReference type="EMBL" id="JACCAE010000001">
    <property type="protein sequence ID" value="NYF98738.1"/>
    <property type="molecule type" value="Genomic_DNA"/>
</dbReference>
<dbReference type="RefSeq" id="WP_185991510.1">
    <property type="nucleotide sequence ID" value="NZ_JACCAE010000001.1"/>
</dbReference>
<dbReference type="Gene3D" id="3.40.50.300">
    <property type="entry name" value="P-loop containing nucleotide triphosphate hydrolases"/>
    <property type="match status" value="1"/>
</dbReference>
<organism evidence="3 4">
    <name type="scientific">Janibacter cremeus</name>
    <dbReference type="NCBI Taxonomy" id="1285192"/>
    <lineage>
        <taxon>Bacteria</taxon>
        <taxon>Bacillati</taxon>
        <taxon>Actinomycetota</taxon>
        <taxon>Actinomycetes</taxon>
        <taxon>Micrococcales</taxon>
        <taxon>Intrasporangiaceae</taxon>
        <taxon>Janibacter</taxon>
    </lineage>
</organism>
<evidence type="ECO:0000313" key="4">
    <source>
        <dbReference type="Proteomes" id="UP000554054"/>
    </source>
</evidence>
<dbReference type="InterPro" id="IPR050921">
    <property type="entry name" value="T4SS_GSP_E_ATPase"/>
</dbReference>
<comment type="caution">
    <text evidence="3">The sequence shown here is derived from an EMBL/GenBank/DDBJ whole genome shotgun (WGS) entry which is preliminary data.</text>
</comment>
<sequence length="346" mass="36321">MRWSSAIDAQVRAGRAPDGSAIADVAHSEAVRLGAGGARRRTDELQAELMGLGVLEPLVADESVTDVLVNGDGSVWVDRGAGVAPALGVEVGDAAAVRRLATRLAAMAARRLDDAQPWVDGLLPRGIRLHAVLPPLVSGGPHVSLRIPRHRGGGLDHLVDLGMATPAQAEQLREVVGQRRAHVITGGTGTGKTTLLAALLAEVPQDERLVVVEDVGEIQVDHRHVVLLQARSANTEGAGEVTMVDLVRQALRMRPDRLVVGEVRGAEVRDLLLALNTGHEGGCGTLHANRAEDVMSRLEALGALAGMNRDAVRAQVASAIDVVIHLRRVGGRRVVDSIGMLPDGAS</sequence>